<keyword evidence="5 7" id="KW-0443">Lipid metabolism</keyword>
<sequence length="287" mass="33078">MYPTLQSGGPIGLVSQETTIGNNNPSLWPRIQPTGQLLEWARTILANRLARDGQDWTDIFSRFNSGTYNNQWMVVDYNKFYPGVKKLKDGLLWVLEQLPGHIERKDATEVLREQQYWPSYNTPYFKTIFKLGGSADMVKKYGDWFSYDRTPRALIFAREQRKVNGIKDMILLMRYNDYQNDPLSRCNCTPPYSAENAISARNDLNPKNGTYPFPALGHRSHGAIDVKVTSHALFKTLRFIAFAGPTYDNVPPFRWSEVDFAATTPHYGQPDLWKFGPILTEWYSPFD</sequence>
<evidence type="ECO:0000256" key="4">
    <source>
        <dbReference type="ARBA" id="ARBA00022963"/>
    </source>
</evidence>
<keyword evidence="6" id="KW-0325">Glycoprotein</keyword>
<accession>A0A7R8WHC7</accession>
<gene>
    <name evidence="8" type="ORF">CTOB1V02_LOCUS8328</name>
</gene>
<evidence type="ECO:0000256" key="2">
    <source>
        <dbReference type="ARBA" id="ARBA00022729"/>
    </source>
</evidence>
<dbReference type="GO" id="GO:0004620">
    <property type="term" value="F:phospholipase activity"/>
    <property type="evidence" value="ECO:0007669"/>
    <property type="project" value="InterPro"/>
</dbReference>
<evidence type="ECO:0000256" key="7">
    <source>
        <dbReference type="RuleBase" id="RU364138"/>
    </source>
</evidence>
<comment type="similarity">
    <text evidence="1 7">Belongs to the phospholipase B-like family.</text>
</comment>
<name>A0A7R8WHC7_9CRUS</name>
<dbReference type="OrthoDB" id="443524at2759"/>
<dbReference type="Gene3D" id="3.60.60.30">
    <property type="match status" value="1"/>
</dbReference>
<dbReference type="AlphaFoldDB" id="A0A7R8WHC7"/>
<dbReference type="GO" id="GO:0009395">
    <property type="term" value="P:phospholipid catabolic process"/>
    <property type="evidence" value="ECO:0007669"/>
    <property type="project" value="TreeGrafter"/>
</dbReference>
<evidence type="ECO:0000256" key="6">
    <source>
        <dbReference type="ARBA" id="ARBA00023180"/>
    </source>
</evidence>
<comment type="function">
    <text evidence="7">Putative phospholipase.</text>
</comment>
<organism evidence="8">
    <name type="scientific">Cyprideis torosa</name>
    <dbReference type="NCBI Taxonomy" id="163714"/>
    <lineage>
        <taxon>Eukaryota</taxon>
        <taxon>Metazoa</taxon>
        <taxon>Ecdysozoa</taxon>
        <taxon>Arthropoda</taxon>
        <taxon>Crustacea</taxon>
        <taxon>Oligostraca</taxon>
        <taxon>Ostracoda</taxon>
        <taxon>Podocopa</taxon>
        <taxon>Podocopida</taxon>
        <taxon>Cytherocopina</taxon>
        <taxon>Cytheroidea</taxon>
        <taxon>Cytherideidae</taxon>
        <taxon>Cyprideis</taxon>
    </lineage>
</organism>
<protein>
    <recommendedName>
        <fullName evidence="7">Phospholipase B-like</fullName>
        <ecNumber evidence="7">3.1.1.-</ecNumber>
    </recommendedName>
</protein>
<dbReference type="Pfam" id="PF04916">
    <property type="entry name" value="Phospholip_B"/>
    <property type="match status" value="1"/>
</dbReference>
<evidence type="ECO:0000256" key="5">
    <source>
        <dbReference type="ARBA" id="ARBA00023098"/>
    </source>
</evidence>
<evidence type="ECO:0000256" key="3">
    <source>
        <dbReference type="ARBA" id="ARBA00022801"/>
    </source>
</evidence>
<dbReference type="GO" id="GO:0005576">
    <property type="term" value="C:extracellular region"/>
    <property type="evidence" value="ECO:0007669"/>
    <property type="project" value="TreeGrafter"/>
</dbReference>
<reference evidence="8" key="1">
    <citation type="submission" date="2020-11" db="EMBL/GenBank/DDBJ databases">
        <authorList>
            <person name="Tran Van P."/>
        </authorList>
    </citation>
    <scope>NUCLEOTIDE SEQUENCE</scope>
</reference>
<keyword evidence="4 7" id="KW-0442">Lipid degradation</keyword>
<dbReference type="PANTHER" id="PTHR12370">
    <property type="entry name" value="PHOSPHOLIPASE B-RELATED"/>
    <property type="match status" value="1"/>
</dbReference>
<dbReference type="PANTHER" id="PTHR12370:SF3">
    <property type="entry name" value="PHOSPHOLIPASE B-LIKE 2-RELATED"/>
    <property type="match status" value="1"/>
</dbReference>
<keyword evidence="2" id="KW-0732">Signal</keyword>
<dbReference type="EC" id="3.1.1.-" evidence="7"/>
<evidence type="ECO:0000256" key="1">
    <source>
        <dbReference type="ARBA" id="ARBA00007835"/>
    </source>
</evidence>
<dbReference type="InterPro" id="IPR007000">
    <property type="entry name" value="PLipase_B-like"/>
</dbReference>
<dbReference type="EMBL" id="OB662708">
    <property type="protein sequence ID" value="CAD7230470.1"/>
    <property type="molecule type" value="Genomic_DNA"/>
</dbReference>
<evidence type="ECO:0000313" key="8">
    <source>
        <dbReference type="EMBL" id="CAD7230470.1"/>
    </source>
</evidence>
<proteinExistence type="inferred from homology"/>
<keyword evidence="3 7" id="KW-0378">Hydrolase</keyword>